<dbReference type="InterPro" id="IPR003660">
    <property type="entry name" value="HAMP_dom"/>
</dbReference>
<proteinExistence type="predicted"/>
<evidence type="ECO:0000256" key="7">
    <source>
        <dbReference type="ARBA" id="ARBA00022692"/>
    </source>
</evidence>
<evidence type="ECO:0000256" key="13">
    <source>
        <dbReference type="SAM" id="Coils"/>
    </source>
</evidence>
<dbReference type="SUPFAM" id="SSF103190">
    <property type="entry name" value="Sensory domain-like"/>
    <property type="match status" value="1"/>
</dbReference>
<evidence type="ECO:0000256" key="9">
    <source>
        <dbReference type="ARBA" id="ARBA00022989"/>
    </source>
</evidence>
<dbReference type="CDD" id="cd17546">
    <property type="entry name" value="REC_hyHK_CKI1_RcsC-like"/>
    <property type="match status" value="1"/>
</dbReference>
<evidence type="ECO:0000256" key="3">
    <source>
        <dbReference type="ARBA" id="ARBA00012438"/>
    </source>
</evidence>
<dbReference type="Pfam" id="PF02743">
    <property type="entry name" value="dCache_1"/>
    <property type="match status" value="1"/>
</dbReference>
<feature type="transmembrane region" description="Helical" evidence="14">
    <location>
        <begin position="354"/>
        <end position="376"/>
    </location>
</feature>
<dbReference type="CDD" id="cd00082">
    <property type="entry name" value="HisKA"/>
    <property type="match status" value="1"/>
</dbReference>
<evidence type="ECO:0000256" key="5">
    <source>
        <dbReference type="ARBA" id="ARBA00022553"/>
    </source>
</evidence>
<dbReference type="CDD" id="cd06225">
    <property type="entry name" value="HAMP"/>
    <property type="match status" value="1"/>
</dbReference>
<dbReference type="InterPro" id="IPR011006">
    <property type="entry name" value="CheY-like_superfamily"/>
</dbReference>
<dbReference type="Pfam" id="PF02518">
    <property type="entry name" value="HATPase_c"/>
    <property type="match status" value="1"/>
</dbReference>
<keyword evidence="9 14" id="KW-1133">Transmembrane helix</keyword>
<dbReference type="GO" id="GO:0005524">
    <property type="term" value="F:ATP binding"/>
    <property type="evidence" value="ECO:0007669"/>
    <property type="project" value="UniProtKB-KW"/>
</dbReference>
<feature type="domain" description="Response regulatory" evidence="16">
    <location>
        <begin position="714"/>
        <end position="830"/>
    </location>
</feature>
<dbReference type="SMART" id="SM00387">
    <property type="entry name" value="HATPase_c"/>
    <property type="match status" value="1"/>
</dbReference>
<keyword evidence="18" id="KW-0547">Nucleotide-binding</keyword>
<dbReference type="PROSITE" id="PS50110">
    <property type="entry name" value="RESPONSE_REGULATORY"/>
    <property type="match status" value="1"/>
</dbReference>
<dbReference type="EMBL" id="JAQOSQ010000002">
    <property type="protein sequence ID" value="MDJ1182418.1"/>
    <property type="molecule type" value="Genomic_DNA"/>
</dbReference>
<dbReference type="Pfam" id="PF00512">
    <property type="entry name" value="HisKA"/>
    <property type="match status" value="1"/>
</dbReference>
<evidence type="ECO:0000256" key="2">
    <source>
        <dbReference type="ARBA" id="ARBA00004651"/>
    </source>
</evidence>
<keyword evidence="5 12" id="KW-0597">Phosphoprotein</keyword>
<dbReference type="Gene3D" id="3.40.50.2300">
    <property type="match status" value="1"/>
</dbReference>
<feature type="domain" description="Histidine kinase" evidence="15">
    <location>
        <begin position="466"/>
        <end position="689"/>
    </location>
</feature>
<dbReference type="SUPFAM" id="SSF47384">
    <property type="entry name" value="Homodimeric domain of signal transducing histidine kinase"/>
    <property type="match status" value="1"/>
</dbReference>
<dbReference type="SUPFAM" id="SSF52172">
    <property type="entry name" value="CheY-like"/>
    <property type="match status" value="1"/>
</dbReference>
<evidence type="ECO:0000313" key="19">
    <source>
        <dbReference type="Proteomes" id="UP001232992"/>
    </source>
</evidence>
<name>A0ABT7BTA7_9CYAN</name>
<comment type="caution">
    <text evidence="18">The sequence shown here is derived from an EMBL/GenBank/DDBJ whole genome shotgun (WGS) entry which is preliminary data.</text>
</comment>
<dbReference type="Gene3D" id="1.10.287.130">
    <property type="match status" value="1"/>
</dbReference>
<gene>
    <name evidence="18" type="ORF">PMH09_04355</name>
</gene>
<dbReference type="InterPro" id="IPR001789">
    <property type="entry name" value="Sig_transdc_resp-reg_receiver"/>
</dbReference>
<dbReference type="Gene3D" id="3.30.565.10">
    <property type="entry name" value="Histidine kinase-like ATPase, C-terminal domain"/>
    <property type="match status" value="1"/>
</dbReference>
<accession>A0ABT7BTA7</accession>
<feature type="transmembrane region" description="Helical" evidence="14">
    <location>
        <begin position="21"/>
        <end position="43"/>
    </location>
</feature>
<dbReference type="InterPro" id="IPR029151">
    <property type="entry name" value="Sensor-like_sf"/>
</dbReference>
<dbReference type="SMART" id="SM00304">
    <property type="entry name" value="HAMP"/>
    <property type="match status" value="1"/>
</dbReference>
<keyword evidence="18" id="KW-0067">ATP-binding</keyword>
<dbReference type="InterPro" id="IPR003661">
    <property type="entry name" value="HisK_dim/P_dom"/>
</dbReference>
<sequence>MTISSNRNQIFVFSQQIPLRWILIIPFIIQIFTAVGIVGYLSIRNGQSAVTEVTEQLRSEVSSRIEQRLDTYLATPHLVNALAAKAIRRFNLWNLDNMRGMEDYFFEQLIQFPNLSYVGFGGEEREFAGAGRSDDGSLIADLTDRTTNFVNMTYELNSQGELGEQISISPDYDPTVRPWYRAAIEANGAVWTDIYLTSDEKRPVISAVEPFYDRDRTLRGVLVIDLSLWHISEFLQNLKIGKTGEAFIMERDGLLIASSTLENPPVDEDGEPQRLSASDSDNQLIRASITSLQEEFNSLEEIKASQQLTFAIGDRKQLLQVTPIKDDRGLDWLIVVAVPEADFMAQIDVNTRQTILLCSIALIVATILGIFTSRWITRPILDLNRASKAIAEGDFQQHSTTRGIKELNSLGISFARMAEQLQDSFTTLETNNEILEKRVEERTAELQDAKLAADSANQAKSEFLANMSHELRTPLNGILGYAQILQRDRQATAKQKDGVTIIHQCGSHLLNLINDVLDLSKIEARKLELFTKDFDFEVFLKGVVEICRIKAEQKEIGFTYKALNHLPAAIHTDDKRLRQVLINLLGNAIKFTDRGGVTLKVGVIESVDSSELTTIGFQVEDSGVGMSSEQLEKIFQPFEQVGESDRKAEGTGLGLAISRQIVEMMGGELQVESQMHRGSTFSFAIAVAEVENWSELSSAQPSQQITGYQGQRQKILVVDDRWENRAVIINLLEPLDFELQEAENGKQGIERAKTWQPDLIVTDLVMPVMNGFEMTKALRSLSEFSEIPIIASSASVFNFDRQKSREVGCSDFLPKPVQVDELLAQLQTYLNLEWIIEDNEGTEFQESGEMIYPTEEEVMTIRAALDIGDFDELELEGSKLERHNSQYAPFARKLLALVREYDEKAISQLLVSTTVSH</sequence>
<feature type="modified residue" description="4-aspartylphosphate" evidence="12">
    <location>
        <position position="763"/>
    </location>
</feature>
<evidence type="ECO:0000259" key="16">
    <source>
        <dbReference type="PROSITE" id="PS50110"/>
    </source>
</evidence>
<evidence type="ECO:0000313" key="18">
    <source>
        <dbReference type="EMBL" id="MDJ1182418.1"/>
    </source>
</evidence>
<keyword evidence="13" id="KW-0175">Coiled coil</keyword>
<dbReference type="InterPro" id="IPR036890">
    <property type="entry name" value="HATPase_C_sf"/>
</dbReference>
<dbReference type="Gene3D" id="3.30.450.20">
    <property type="entry name" value="PAS domain"/>
    <property type="match status" value="2"/>
</dbReference>
<evidence type="ECO:0000259" key="17">
    <source>
        <dbReference type="PROSITE" id="PS50885"/>
    </source>
</evidence>
<keyword evidence="4" id="KW-1003">Cell membrane</keyword>
<keyword evidence="10" id="KW-0902">Two-component regulatory system</keyword>
<reference evidence="18 19" key="1">
    <citation type="submission" date="2023-01" db="EMBL/GenBank/DDBJ databases">
        <title>Novel diversity within Roseofilum (Cyanobacteria; Desertifilaceae) from marine benthic mats with descriptions of four novel species.</title>
        <authorList>
            <person name="Wang Y."/>
            <person name="Berthold D.E."/>
            <person name="Hu J."/>
            <person name="Lefler F.W."/>
            <person name="Laughinghouse H.D. IV."/>
        </authorList>
    </citation>
    <scope>NUCLEOTIDE SEQUENCE [LARGE SCALE GENOMIC DNA]</scope>
    <source>
        <strain evidence="18 19">BLCC-M143</strain>
    </source>
</reference>
<dbReference type="PROSITE" id="PS50885">
    <property type="entry name" value="HAMP"/>
    <property type="match status" value="1"/>
</dbReference>
<keyword evidence="19" id="KW-1185">Reference proteome</keyword>
<evidence type="ECO:0000256" key="1">
    <source>
        <dbReference type="ARBA" id="ARBA00000085"/>
    </source>
</evidence>
<feature type="domain" description="HAMP" evidence="17">
    <location>
        <begin position="374"/>
        <end position="426"/>
    </location>
</feature>
<evidence type="ECO:0000256" key="6">
    <source>
        <dbReference type="ARBA" id="ARBA00022679"/>
    </source>
</evidence>
<dbReference type="SMART" id="SM00388">
    <property type="entry name" value="HisKA"/>
    <property type="match status" value="1"/>
</dbReference>
<organism evidence="18 19">
    <name type="scientific">Roseofilum casamattae BLCC-M143</name>
    <dbReference type="NCBI Taxonomy" id="3022442"/>
    <lineage>
        <taxon>Bacteria</taxon>
        <taxon>Bacillati</taxon>
        <taxon>Cyanobacteriota</taxon>
        <taxon>Cyanophyceae</taxon>
        <taxon>Desertifilales</taxon>
        <taxon>Desertifilaceae</taxon>
        <taxon>Roseofilum</taxon>
        <taxon>Roseofilum casamattae</taxon>
    </lineage>
</organism>
<dbReference type="EC" id="2.7.13.3" evidence="3"/>
<dbReference type="InterPro" id="IPR005467">
    <property type="entry name" value="His_kinase_dom"/>
</dbReference>
<keyword evidence="7 14" id="KW-0812">Transmembrane</keyword>
<evidence type="ECO:0000256" key="4">
    <source>
        <dbReference type="ARBA" id="ARBA00022475"/>
    </source>
</evidence>
<dbReference type="PRINTS" id="PR00344">
    <property type="entry name" value="BCTRLSENSOR"/>
</dbReference>
<dbReference type="PROSITE" id="PS50109">
    <property type="entry name" value="HIS_KIN"/>
    <property type="match status" value="1"/>
</dbReference>
<comment type="catalytic activity">
    <reaction evidence="1">
        <text>ATP + protein L-histidine = ADP + protein N-phospho-L-histidine.</text>
        <dbReference type="EC" id="2.7.13.3"/>
    </reaction>
</comment>
<dbReference type="CDD" id="cd12913">
    <property type="entry name" value="PDC1_MCP_like"/>
    <property type="match status" value="1"/>
</dbReference>
<dbReference type="PANTHER" id="PTHR43047:SF72">
    <property type="entry name" value="OSMOSENSING HISTIDINE PROTEIN KINASE SLN1"/>
    <property type="match status" value="1"/>
</dbReference>
<dbReference type="Proteomes" id="UP001232992">
    <property type="component" value="Unassembled WGS sequence"/>
</dbReference>
<dbReference type="SMART" id="SM00448">
    <property type="entry name" value="REC"/>
    <property type="match status" value="1"/>
</dbReference>
<evidence type="ECO:0000256" key="10">
    <source>
        <dbReference type="ARBA" id="ARBA00023012"/>
    </source>
</evidence>
<dbReference type="Gene3D" id="1.10.8.500">
    <property type="entry name" value="HAMP domain in histidine kinase"/>
    <property type="match status" value="1"/>
</dbReference>
<dbReference type="InterPro" id="IPR036097">
    <property type="entry name" value="HisK_dim/P_sf"/>
</dbReference>
<evidence type="ECO:0000256" key="11">
    <source>
        <dbReference type="ARBA" id="ARBA00023136"/>
    </source>
</evidence>
<dbReference type="InterPro" id="IPR033479">
    <property type="entry name" value="dCache_1"/>
</dbReference>
<comment type="subcellular location">
    <subcellularLocation>
        <location evidence="2">Cell membrane</location>
        <topology evidence="2">Multi-pass membrane protein</topology>
    </subcellularLocation>
</comment>
<feature type="coiled-coil region" evidence="13">
    <location>
        <begin position="418"/>
        <end position="459"/>
    </location>
</feature>
<evidence type="ECO:0000256" key="14">
    <source>
        <dbReference type="SAM" id="Phobius"/>
    </source>
</evidence>
<keyword evidence="8" id="KW-0418">Kinase</keyword>
<dbReference type="RefSeq" id="WP_283757070.1">
    <property type="nucleotide sequence ID" value="NZ_JAQOSQ010000002.1"/>
</dbReference>
<dbReference type="CDD" id="cd12912">
    <property type="entry name" value="PDC2_MCP_like"/>
    <property type="match status" value="1"/>
</dbReference>
<evidence type="ECO:0000256" key="12">
    <source>
        <dbReference type="PROSITE-ProRule" id="PRU00169"/>
    </source>
</evidence>
<dbReference type="SUPFAM" id="SSF158472">
    <property type="entry name" value="HAMP domain-like"/>
    <property type="match status" value="1"/>
</dbReference>
<dbReference type="Pfam" id="PF00072">
    <property type="entry name" value="Response_reg"/>
    <property type="match status" value="1"/>
</dbReference>
<dbReference type="InterPro" id="IPR004358">
    <property type="entry name" value="Sig_transdc_His_kin-like_C"/>
</dbReference>
<dbReference type="CDD" id="cd16922">
    <property type="entry name" value="HATPase_EvgS-ArcB-TorS-like"/>
    <property type="match status" value="1"/>
</dbReference>
<keyword evidence="6" id="KW-0808">Transferase</keyword>
<dbReference type="InterPro" id="IPR003594">
    <property type="entry name" value="HATPase_dom"/>
</dbReference>
<dbReference type="SUPFAM" id="SSF55874">
    <property type="entry name" value="ATPase domain of HSP90 chaperone/DNA topoisomerase II/histidine kinase"/>
    <property type="match status" value="1"/>
</dbReference>
<dbReference type="PANTHER" id="PTHR43047">
    <property type="entry name" value="TWO-COMPONENT HISTIDINE PROTEIN KINASE"/>
    <property type="match status" value="1"/>
</dbReference>
<evidence type="ECO:0000256" key="8">
    <source>
        <dbReference type="ARBA" id="ARBA00022777"/>
    </source>
</evidence>
<protein>
    <recommendedName>
        <fullName evidence="3">histidine kinase</fullName>
        <ecNumber evidence="3">2.7.13.3</ecNumber>
    </recommendedName>
</protein>
<keyword evidence="11 14" id="KW-0472">Membrane</keyword>
<dbReference type="Pfam" id="PF00672">
    <property type="entry name" value="HAMP"/>
    <property type="match status" value="1"/>
</dbReference>
<evidence type="ECO:0000259" key="15">
    <source>
        <dbReference type="PROSITE" id="PS50109"/>
    </source>
</evidence>